<keyword evidence="2" id="KW-1185">Reference proteome</keyword>
<gene>
    <name evidence="1" type="ORF">IM697_04685</name>
</gene>
<dbReference type="AlphaFoldDB" id="A0A7M2SQF4"/>
<reference evidence="1 2" key="1">
    <citation type="submission" date="2020-10" db="EMBL/GenBank/DDBJ databases">
        <title>Streptomyces ferrugineus complate genome analysis.</title>
        <authorList>
            <person name="Anwar N."/>
        </authorList>
    </citation>
    <scope>NUCLEOTIDE SEQUENCE [LARGE SCALE GENOMIC DNA]</scope>
    <source>
        <strain evidence="1 2">CCTCC AA2014009</strain>
    </source>
</reference>
<proteinExistence type="predicted"/>
<accession>A0A7M2SQF4</accession>
<dbReference type="RefSeq" id="WP_194045014.1">
    <property type="nucleotide sequence ID" value="NZ_CP063373.1"/>
</dbReference>
<evidence type="ECO:0000313" key="1">
    <source>
        <dbReference type="EMBL" id="QOV37723.1"/>
    </source>
</evidence>
<evidence type="ECO:0000313" key="2">
    <source>
        <dbReference type="Proteomes" id="UP000594205"/>
    </source>
</evidence>
<dbReference type="Proteomes" id="UP000594205">
    <property type="component" value="Chromosome"/>
</dbReference>
<organism evidence="1 2">
    <name type="scientific">Streptomyces ferrugineus</name>
    <dbReference type="NCBI Taxonomy" id="1413221"/>
    <lineage>
        <taxon>Bacteria</taxon>
        <taxon>Bacillati</taxon>
        <taxon>Actinomycetota</taxon>
        <taxon>Actinomycetes</taxon>
        <taxon>Kitasatosporales</taxon>
        <taxon>Streptomycetaceae</taxon>
        <taxon>Streptomyces</taxon>
    </lineage>
</organism>
<sequence length="247" mass="27292">MAGLKMRTDPEIRARLGESALSHLRTQLRAVDCQTCGSRFRRWQKPALAVYAEGERAQASLHHAGCHRPGWHEGRLGPVPEGRHLTWRAGTFVMPSAMTFGLSSEDIPFFLVNPSYESALLQDSDGEGWRVWTVDLFQELGLDRGLEALKSDAPTRALSASIDGEWISITVRAGKVRHHWLDIPLTAETAGLVRSRGSIVVAVTTRVDVYQPLSHFQVEAYMAAGLMAVGVAALSSPKDAARRRRKR</sequence>
<dbReference type="KEGG" id="sfeu:IM697_04685"/>
<dbReference type="EMBL" id="CP063373">
    <property type="protein sequence ID" value="QOV37723.1"/>
    <property type="molecule type" value="Genomic_DNA"/>
</dbReference>
<name>A0A7M2SQF4_9ACTN</name>
<protein>
    <submittedName>
        <fullName evidence="1">Uncharacterized protein</fullName>
    </submittedName>
</protein>